<dbReference type="AlphaFoldDB" id="A0AA39FL64"/>
<accession>A0AA39FL64</accession>
<gene>
    <name evidence="2" type="ORF">PV327_011307</name>
</gene>
<keyword evidence="3" id="KW-1185">Reference proteome</keyword>
<dbReference type="PANTHER" id="PTHR35374">
    <property type="entry name" value="CYCLIN-DEPENDENT KINASE 11A-LIKE"/>
    <property type="match status" value="1"/>
</dbReference>
<protein>
    <recommendedName>
        <fullName evidence="1">DUF8207 domain-containing protein</fullName>
    </recommendedName>
</protein>
<dbReference type="EMBL" id="JAQQBR010000332">
    <property type="protein sequence ID" value="KAK0171440.1"/>
    <property type="molecule type" value="Genomic_DNA"/>
</dbReference>
<dbReference type="Proteomes" id="UP001168972">
    <property type="component" value="Unassembled WGS sequence"/>
</dbReference>
<evidence type="ECO:0000313" key="2">
    <source>
        <dbReference type="EMBL" id="KAK0171440.1"/>
    </source>
</evidence>
<name>A0AA39FL64_MICHY</name>
<comment type="caution">
    <text evidence="2">The sequence shown here is derived from an EMBL/GenBank/DDBJ whole genome shotgun (WGS) entry which is preliminary data.</text>
</comment>
<proteinExistence type="predicted"/>
<reference evidence="2" key="1">
    <citation type="journal article" date="2023" name="bioRxiv">
        <title>Scaffold-level genome assemblies of two parasitoid biocontrol wasps reveal the parthenogenesis mechanism and an associated novel virus.</title>
        <authorList>
            <person name="Inwood S."/>
            <person name="Skelly J."/>
            <person name="Guhlin J."/>
            <person name="Harrop T."/>
            <person name="Goldson S."/>
            <person name="Dearden P."/>
        </authorList>
    </citation>
    <scope>NUCLEOTIDE SEQUENCE</scope>
    <source>
        <strain evidence="2">Lincoln</strain>
        <tissue evidence="2">Whole body</tissue>
    </source>
</reference>
<organism evidence="2 3">
    <name type="scientific">Microctonus hyperodae</name>
    <name type="common">Parasitoid wasp</name>
    <dbReference type="NCBI Taxonomy" id="165561"/>
    <lineage>
        <taxon>Eukaryota</taxon>
        <taxon>Metazoa</taxon>
        <taxon>Ecdysozoa</taxon>
        <taxon>Arthropoda</taxon>
        <taxon>Hexapoda</taxon>
        <taxon>Insecta</taxon>
        <taxon>Pterygota</taxon>
        <taxon>Neoptera</taxon>
        <taxon>Endopterygota</taxon>
        <taxon>Hymenoptera</taxon>
        <taxon>Apocrita</taxon>
        <taxon>Ichneumonoidea</taxon>
        <taxon>Braconidae</taxon>
        <taxon>Euphorinae</taxon>
        <taxon>Microctonus</taxon>
    </lineage>
</organism>
<evidence type="ECO:0000259" key="1">
    <source>
        <dbReference type="Pfam" id="PF26634"/>
    </source>
</evidence>
<dbReference type="Pfam" id="PF26634">
    <property type="entry name" value="DUF8207"/>
    <property type="match status" value="1"/>
</dbReference>
<feature type="domain" description="DUF8207" evidence="1">
    <location>
        <begin position="54"/>
        <end position="114"/>
    </location>
</feature>
<dbReference type="InterPro" id="IPR058520">
    <property type="entry name" value="DUF8207"/>
</dbReference>
<reference evidence="2" key="2">
    <citation type="submission" date="2023-03" db="EMBL/GenBank/DDBJ databases">
        <authorList>
            <person name="Inwood S.N."/>
            <person name="Skelly J.G."/>
            <person name="Guhlin J."/>
            <person name="Harrop T.W.R."/>
            <person name="Goldson S.G."/>
            <person name="Dearden P.K."/>
        </authorList>
    </citation>
    <scope>NUCLEOTIDE SEQUENCE</scope>
    <source>
        <strain evidence="2">Lincoln</strain>
        <tissue evidence="2">Whole body</tissue>
    </source>
</reference>
<sequence>MNDTLNLIVKPLENLVTTSNRMRQKIKDELADIRMKNEPDQSFATAMNYDEGMQTPGLIELLFIKSPNESIISDIDEENYMNIINSTNALYKRYDPDGSLMMNKSLKYQNYIAKNIKHKSGRGLPYDKIAERRTQPYYVALHPLDDNDAVSMKISKSYVQEEIHEINQTSSDLRSYINEYNKNMINHKINIRQTFKNNREYVEKELNKQRSGISNLTTQLAAVNQLSVSTSKEFKEFISIYIEDLKKTKELLKSVKQNK</sequence>
<evidence type="ECO:0000313" key="3">
    <source>
        <dbReference type="Proteomes" id="UP001168972"/>
    </source>
</evidence>
<dbReference type="PANTHER" id="PTHR35374:SF1">
    <property type="entry name" value="PROTEIN KINASE DOMAIN-CONTAINING PROTEIN"/>
    <property type="match status" value="1"/>
</dbReference>